<dbReference type="SMART" id="SM00066">
    <property type="entry name" value="GAL4"/>
    <property type="match status" value="1"/>
</dbReference>
<keyword evidence="2" id="KW-0539">Nucleus</keyword>
<keyword evidence="6" id="KW-1185">Reference proteome</keyword>
<dbReference type="GO" id="GO:0000976">
    <property type="term" value="F:transcription cis-regulatory region binding"/>
    <property type="evidence" value="ECO:0007669"/>
    <property type="project" value="TreeGrafter"/>
</dbReference>
<dbReference type="EMBL" id="ML978977">
    <property type="protein sequence ID" value="KAF1926451.1"/>
    <property type="molecule type" value="Genomic_DNA"/>
</dbReference>
<protein>
    <recommendedName>
        <fullName evidence="4">Zn(2)-C6 fungal-type domain-containing protein</fullName>
    </recommendedName>
</protein>
<reference evidence="5" key="1">
    <citation type="journal article" date="2020" name="Stud. Mycol.">
        <title>101 Dothideomycetes genomes: a test case for predicting lifestyles and emergence of pathogens.</title>
        <authorList>
            <person name="Haridas S."/>
            <person name="Albert R."/>
            <person name="Binder M."/>
            <person name="Bloem J."/>
            <person name="Labutti K."/>
            <person name="Salamov A."/>
            <person name="Andreopoulos B."/>
            <person name="Baker S."/>
            <person name="Barry K."/>
            <person name="Bills G."/>
            <person name="Bluhm B."/>
            <person name="Cannon C."/>
            <person name="Castanera R."/>
            <person name="Culley D."/>
            <person name="Daum C."/>
            <person name="Ezra D."/>
            <person name="Gonzalez J."/>
            <person name="Henrissat B."/>
            <person name="Kuo A."/>
            <person name="Liang C."/>
            <person name="Lipzen A."/>
            <person name="Lutzoni F."/>
            <person name="Magnuson J."/>
            <person name="Mondo S."/>
            <person name="Nolan M."/>
            <person name="Ohm R."/>
            <person name="Pangilinan J."/>
            <person name="Park H.-J."/>
            <person name="Ramirez L."/>
            <person name="Alfaro M."/>
            <person name="Sun H."/>
            <person name="Tritt A."/>
            <person name="Yoshinaga Y."/>
            <person name="Zwiers L.-H."/>
            <person name="Turgeon B."/>
            <person name="Goodwin S."/>
            <person name="Spatafora J."/>
            <person name="Crous P."/>
            <person name="Grigoriev I."/>
        </authorList>
    </citation>
    <scope>NUCLEOTIDE SEQUENCE</scope>
    <source>
        <strain evidence="5">CBS 183.55</strain>
    </source>
</reference>
<dbReference type="Gene3D" id="4.10.240.10">
    <property type="entry name" value="Zn(2)-C6 fungal-type DNA-binding domain"/>
    <property type="match status" value="1"/>
</dbReference>
<comment type="subcellular location">
    <subcellularLocation>
        <location evidence="1">Nucleus</location>
    </subcellularLocation>
</comment>
<feature type="compositionally biased region" description="Polar residues" evidence="3">
    <location>
        <begin position="186"/>
        <end position="199"/>
    </location>
</feature>
<dbReference type="PANTHER" id="PTHR37534:SF23">
    <property type="entry name" value="ZN(II)2CYS6 TRANSCRIPTION FACTOR (EUROFUNG)"/>
    <property type="match status" value="1"/>
</dbReference>
<dbReference type="Pfam" id="PF00172">
    <property type="entry name" value="Zn_clus"/>
    <property type="match status" value="1"/>
</dbReference>
<feature type="domain" description="Zn(2)-C6 fungal-type" evidence="4">
    <location>
        <begin position="38"/>
        <end position="66"/>
    </location>
</feature>
<evidence type="ECO:0000256" key="3">
    <source>
        <dbReference type="SAM" id="MobiDB-lite"/>
    </source>
</evidence>
<feature type="region of interest" description="Disordered" evidence="3">
    <location>
        <begin position="1"/>
        <end position="35"/>
    </location>
</feature>
<accession>A0A6A5RDV6</accession>
<feature type="region of interest" description="Disordered" evidence="3">
    <location>
        <begin position="212"/>
        <end position="235"/>
    </location>
</feature>
<proteinExistence type="predicted"/>
<dbReference type="PANTHER" id="PTHR37534">
    <property type="entry name" value="TRANSCRIPTIONAL ACTIVATOR PROTEIN UGA3"/>
    <property type="match status" value="1"/>
</dbReference>
<evidence type="ECO:0000256" key="1">
    <source>
        <dbReference type="ARBA" id="ARBA00004123"/>
    </source>
</evidence>
<dbReference type="GeneID" id="54355828"/>
<dbReference type="InterPro" id="IPR036864">
    <property type="entry name" value="Zn2-C6_fun-type_DNA-bd_sf"/>
</dbReference>
<gene>
    <name evidence="5" type="ORF">M421DRAFT_93993</name>
</gene>
<dbReference type="RefSeq" id="XP_033446703.1">
    <property type="nucleotide sequence ID" value="XM_033598161.1"/>
</dbReference>
<dbReference type="InterPro" id="IPR001138">
    <property type="entry name" value="Zn2Cys6_DnaBD"/>
</dbReference>
<feature type="region of interest" description="Disordered" evidence="3">
    <location>
        <begin position="798"/>
        <end position="891"/>
    </location>
</feature>
<dbReference type="GO" id="GO:0008270">
    <property type="term" value="F:zinc ion binding"/>
    <property type="evidence" value="ECO:0007669"/>
    <property type="project" value="InterPro"/>
</dbReference>
<dbReference type="GO" id="GO:0000981">
    <property type="term" value="F:DNA-binding transcription factor activity, RNA polymerase II-specific"/>
    <property type="evidence" value="ECO:0007669"/>
    <property type="project" value="InterPro"/>
</dbReference>
<evidence type="ECO:0000313" key="5">
    <source>
        <dbReference type="EMBL" id="KAF1926451.1"/>
    </source>
</evidence>
<feature type="region of interest" description="Disordered" evidence="3">
    <location>
        <begin position="153"/>
        <end position="199"/>
    </location>
</feature>
<feature type="region of interest" description="Disordered" evidence="3">
    <location>
        <begin position="1104"/>
        <end position="1143"/>
    </location>
</feature>
<dbReference type="SUPFAM" id="SSF57701">
    <property type="entry name" value="Zn2/Cys6 DNA-binding domain"/>
    <property type="match status" value="1"/>
</dbReference>
<evidence type="ECO:0000313" key="6">
    <source>
        <dbReference type="Proteomes" id="UP000800082"/>
    </source>
</evidence>
<dbReference type="Proteomes" id="UP000800082">
    <property type="component" value="Unassembled WGS sequence"/>
</dbReference>
<name>A0A6A5RDV6_9PLEO</name>
<dbReference type="InterPro" id="IPR021858">
    <property type="entry name" value="Fun_TF"/>
</dbReference>
<dbReference type="PROSITE" id="PS50048">
    <property type="entry name" value="ZN2_CY6_FUNGAL_2"/>
    <property type="match status" value="1"/>
</dbReference>
<evidence type="ECO:0000256" key="2">
    <source>
        <dbReference type="ARBA" id="ARBA00023242"/>
    </source>
</evidence>
<feature type="region of interest" description="Disordered" evidence="3">
    <location>
        <begin position="100"/>
        <end position="132"/>
    </location>
</feature>
<dbReference type="Pfam" id="PF11951">
    <property type="entry name" value="Fungal_trans_2"/>
    <property type="match status" value="1"/>
</dbReference>
<dbReference type="CDD" id="cd00067">
    <property type="entry name" value="GAL4"/>
    <property type="match status" value="1"/>
</dbReference>
<dbReference type="GO" id="GO:0045944">
    <property type="term" value="P:positive regulation of transcription by RNA polymerase II"/>
    <property type="evidence" value="ECO:0007669"/>
    <property type="project" value="TreeGrafter"/>
</dbReference>
<dbReference type="PROSITE" id="PS00463">
    <property type="entry name" value="ZN2_CY6_FUNGAL_1"/>
    <property type="match status" value="1"/>
</dbReference>
<evidence type="ECO:0000259" key="4">
    <source>
        <dbReference type="PROSITE" id="PS50048"/>
    </source>
</evidence>
<feature type="compositionally biased region" description="Pro residues" evidence="3">
    <location>
        <begin position="839"/>
        <end position="882"/>
    </location>
</feature>
<dbReference type="GO" id="GO:0005634">
    <property type="term" value="C:nucleus"/>
    <property type="evidence" value="ECO:0007669"/>
    <property type="project" value="UniProtKB-SubCell"/>
</dbReference>
<dbReference type="OrthoDB" id="5391043at2759"/>
<organism evidence="5 6">
    <name type="scientific">Didymella exigua CBS 183.55</name>
    <dbReference type="NCBI Taxonomy" id="1150837"/>
    <lineage>
        <taxon>Eukaryota</taxon>
        <taxon>Fungi</taxon>
        <taxon>Dikarya</taxon>
        <taxon>Ascomycota</taxon>
        <taxon>Pezizomycotina</taxon>
        <taxon>Dothideomycetes</taxon>
        <taxon>Pleosporomycetidae</taxon>
        <taxon>Pleosporales</taxon>
        <taxon>Pleosporineae</taxon>
        <taxon>Didymellaceae</taxon>
        <taxon>Didymella</taxon>
    </lineage>
</organism>
<sequence>MANARSKSPPDDAGDVSPMGNGSGSIATTKMRKRTKTGCLTCRKRRIKCGEERPTCANCIKSKRQCEGYNQRVIFKPPIGGWPNHPGVVSTIQYHTSMLPGTRNPQYPAPRTGGRAQEHAPAPLQPRPSSSFDMASMEAAGSIGLSTSSQVLVGGPNAYSPEQTYNQPLPSPHHQQPLHSPHHLIQNPTPTTSYFPQPSPIHTNFSVSYGHSQNAAYSDPQRYPQNPGLYQPTPVSFDSYAEKLATSQALPGQALYQQNYPSPTQSEDQNVYVQQSNMSPREDTFPQCASQRPAMQRYHSHPQIPGHHPQISPVGVSQAGYPFSSVLQAPDFSHSDYSPVQIPSHDFVDVKYLPPPVLERSTAVYQSQPELPRLLLSGFAGEDHVSPSQVLDEAAVEYEDDDYWDVQSDEEMIDREDGDGGNTMVASKEFEIIRRIHFENSSELGIRRYDAFLYDGLLTRYKPEYAASPLRNPKTARVFAHFIHVNVVSYHGAREYLLTSAELQTAVSISIYERNPRNSSLIFEGSMSPAQQGLWTYILPLKALNHQSLLHAMLALSSLHIARLQGASITPSYKHYAYSLKRLGRSLGNPKKRLSIPTLATALLLAFYEVWTAEHTKWSTHLVGAAQLLTELDFRSLTREAQHLKTMQVVKARQYHENTGIILGQDQLHTNLQEKDLGPDENLVSTVIGKQVSYDDFGMIIEDNGARQDTKTRLSGNFDMRSFETLQDLYWWYCRHDMWQSCISGNPLITPYRKWSDCPPRAPLGRADALYGSHDHIVLLIGRIADFTCRDRERKLRQVKADGGQWRPRPGMPGGPQAGMSRSQPPTPGAGPPLSGMQGPPPGWTGGPPPGWNGPPPTGFGPPVGSPPTPRDSPPCGPPPQMPNFFGMAPARPHASITTHYANPEYERSPPTAHAPNPQYADLPSAYDSAISEWDQINAAHATIAQVLSSSEAFAPLPPDLQVIPPGETSTMTPFGPALVHRSYDISVLWTLLHLSKIILLRAHPAMPPAMMVAAGVCAQATGPYATLIGRITAGISLPAGDLSPFLGSVLQESTMSLFFAGVQYQDATQREWTVTRLLEIDRRTGWASAGVIARGVETSWEKAAQMGRGPPYKRRTRRAGEEGPLVLDEEGGSPSTWRHKEGDNAVGMGVRMEEVVEDQGERRFLVRPRMVTWAKNVFGTEEDLQAGMERVELQ</sequence>
<dbReference type="AlphaFoldDB" id="A0A6A5RDV6"/>